<dbReference type="InterPro" id="IPR023211">
    <property type="entry name" value="DNA_pol_palm_dom_sf"/>
</dbReference>
<protein>
    <recommendedName>
        <fullName evidence="2">DNA-directed DNA polymerase</fullName>
        <ecNumber evidence="2">2.7.7.7</ecNumber>
    </recommendedName>
</protein>
<evidence type="ECO:0000313" key="17">
    <source>
        <dbReference type="Proteomes" id="UP000224592"/>
    </source>
</evidence>
<evidence type="ECO:0000256" key="10">
    <source>
        <dbReference type="ARBA" id="ARBA00022932"/>
    </source>
</evidence>
<evidence type="ECO:0000256" key="5">
    <source>
        <dbReference type="ARBA" id="ARBA00022705"/>
    </source>
</evidence>
<evidence type="ECO:0000256" key="13">
    <source>
        <dbReference type="ARBA" id="ARBA00049244"/>
    </source>
</evidence>
<dbReference type="GO" id="GO:0006260">
    <property type="term" value="P:DNA replication"/>
    <property type="evidence" value="ECO:0007669"/>
    <property type="project" value="UniProtKB-KW"/>
</dbReference>
<dbReference type="Gene3D" id="3.40.50.300">
    <property type="entry name" value="P-loop containing nucleotide triphosphate hydrolases"/>
    <property type="match status" value="1"/>
</dbReference>
<dbReference type="Proteomes" id="UP000224592">
    <property type="component" value="Segment"/>
</dbReference>
<dbReference type="PROSITE" id="PS51206">
    <property type="entry name" value="SF3_HELICASE_1"/>
    <property type="match status" value="1"/>
</dbReference>
<evidence type="ECO:0000256" key="6">
    <source>
        <dbReference type="ARBA" id="ARBA00022722"/>
    </source>
</evidence>
<keyword evidence="9" id="KW-0067">ATP-binding</keyword>
<evidence type="ECO:0000256" key="11">
    <source>
        <dbReference type="ARBA" id="ARBA00023109"/>
    </source>
</evidence>
<dbReference type="PANTHER" id="PTHR35372:SF2">
    <property type="entry name" value="SF3 HELICASE DOMAIN-CONTAINING PROTEIN"/>
    <property type="match status" value="1"/>
</dbReference>
<evidence type="ECO:0000313" key="16">
    <source>
        <dbReference type="EMBL" id="AOZ64925.1"/>
    </source>
</evidence>
<dbReference type="InterPro" id="IPR006172">
    <property type="entry name" value="DNA-dir_DNA_pol_B"/>
</dbReference>
<dbReference type="Pfam" id="PF19263">
    <property type="entry name" value="DUF5906"/>
    <property type="match status" value="1"/>
</dbReference>
<proteinExistence type="inferred from homology"/>
<sequence>MESKLDFFQVCTKPPRKEGEPVEIYPDFIVGNSKDLMVRGQSFYAMWNEKEGLWSTREYDVKDAVDEALLAYAAKLKEAGTPCNVKLLRSHNSKQWTQYKQYLKNASDDAKQLDRKLTFLNTEVKKNDFVSKRLPYNLAPGDYSAWDELVGTLYSPEEREKIEWAIGAIISGDSKKIEKFIVFFGEGGTGKSTIMKIIEKLFEGYVGMFEAKALVGSNNAFATAVFKTNPLVAIQHDGDLSKIEDNSVLNSVVGHDKMIINEKHKPGYEMIIDAFLFMGTNKPVKITDSKSGLIRRLIDVNPTGVTFEFNHYRSLMAQVEFELGAIAHHCLEVYKAKGGRGAYNDYRPERMILNTDPFANFIDDHFDIFKEKDGTTLTQAWALFNNWAEDSKLGWSMKKYHFREQLKDYFEEFHDRAVFDGSSVRSVYKVFRAQKYRTQVTDSKRTTFTLAMDETESILDEMYAGYPAQYANAAGNPKLYWDDSERINKKGETFTPKPNQVVSTVLGDLDTTKLHFLKVPEYHIVIDFDLTEDDGKTKSLERSMEAAADGWPHTYAEISKSGNGVHLHYIYDGDVNELAKEYAPGIEIKVYTGNTSLRRKLTRCNNVAVATLSGGLPIRKKKEMLTDNTIKTEQGIRNMIIRCLRKEFGSTKQNIDFIAHILGEAKRKGIPFDLTDMRSDIMALANNSTNQKDICLKTVFRMDFQSEASLEDNPEIVKSESAEHGRIVFFDCEVYQNLFVICWKYLGSSTVTAMIEPTPSEVENLVKNFRLVGYNNRGYDNHILWGRMLGMNNEELYHLSQRIIAENDNTAKFASAWNASYADVYDFSSDKKSLKKWEIELDIPHVEMDIPWDKPVPKNKIKQVVEYCKNDVNALEAVWNHCQQDFIARQILADLSGLTVNHSTRTHVMRILFGNERNPQRSFVYTDLSEMFPGYKFDEYAKVDKSTYRGEVVGEGGYVYAEPGMYENVALLDVASMHPTSIVELNLFGPYTAKYSAILEARLSIKEGDYEYAKGLLEGKLRPHIEEIQKIEDPKERKKAFKNLEQSLKLVANSTYGYTSAKFDNPARDPRNKDNIVAKRGALFMIDLKHALQEKGVTVAHIKTDSVKIPNATPEIIQFVKDFGAKYGYEFKHESTYKKMCLVNDAVYIAYVGWAPEGDPVNYWSATGAEFKHPYVFKKLFTGEPIYFKDLCETKQVKEGAMYLRFNGVQKEIGEPKDEALTTETPENEDTHVGRSGMFVPINPNQDIVKGGELLRIKDGKEFAVSGTKGYSWLEAEAIRVLYPEAVDRMVFENLDDAIEGTGSIADIIDVAYYNQVAEDAYQSIAEYGNVEEFLKV</sequence>
<dbReference type="SUPFAM" id="SSF56672">
    <property type="entry name" value="DNA/RNA polymerases"/>
    <property type="match status" value="1"/>
</dbReference>
<evidence type="ECO:0000256" key="1">
    <source>
        <dbReference type="ARBA" id="ARBA00005755"/>
    </source>
</evidence>
<feature type="domain" description="SF3 helicase" evidence="15">
    <location>
        <begin position="157"/>
        <end position="322"/>
    </location>
</feature>
<dbReference type="SUPFAM" id="SSF52540">
    <property type="entry name" value="P-loop containing nucleoside triphosphate hydrolases"/>
    <property type="match status" value="1"/>
</dbReference>
<keyword evidence="7" id="KW-0547">Nucleotide-binding</keyword>
<evidence type="ECO:0000256" key="8">
    <source>
        <dbReference type="ARBA" id="ARBA00022801"/>
    </source>
</evidence>
<evidence type="ECO:0000256" key="14">
    <source>
        <dbReference type="SAM" id="MobiDB-lite"/>
    </source>
</evidence>
<keyword evidence="12" id="KW-0238">DNA-binding</keyword>
<organism evidence="16 17">
    <name type="scientific">Streptomyces phage OlympicHelado</name>
    <dbReference type="NCBI Taxonomy" id="1897524"/>
    <lineage>
        <taxon>Viruses</taxon>
        <taxon>Duplodnaviria</taxon>
        <taxon>Heunggongvirae</taxon>
        <taxon>Uroviricota</taxon>
        <taxon>Caudoviricetes</taxon>
        <taxon>Rimavirus</taxon>
        <taxon>Rimavirus rima</taxon>
    </lineage>
</organism>
<evidence type="ECO:0000259" key="15">
    <source>
        <dbReference type="PROSITE" id="PS51206"/>
    </source>
</evidence>
<dbReference type="InterPro" id="IPR045455">
    <property type="entry name" value="NrS-1_pol-like_helicase"/>
</dbReference>
<keyword evidence="11" id="KW-1194">Viral DNA replication</keyword>
<keyword evidence="4" id="KW-0548">Nucleotidyltransferase</keyword>
<evidence type="ECO:0000256" key="3">
    <source>
        <dbReference type="ARBA" id="ARBA00022679"/>
    </source>
</evidence>
<dbReference type="GO" id="GO:0005524">
    <property type="term" value="F:ATP binding"/>
    <property type="evidence" value="ECO:0007669"/>
    <property type="project" value="UniProtKB-KW"/>
</dbReference>
<dbReference type="GO" id="GO:0039693">
    <property type="term" value="P:viral DNA genome replication"/>
    <property type="evidence" value="ECO:0007669"/>
    <property type="project" value="UniProtKB-KW"/>
</dbReference>
<feature type="region of interest" description="Disordered" evidence="14">
    <location>
        <begin position="1215"/>
        <end position="1236"/>
    </location>
</feature>
<accession>A0A1I9SDJ8</accession>
<reference evidence="16 17" key="1">
    <citation type="submission" date="2016-08" db="EMBL/GenBank/DDBJ databases">
        <authorList>
            <person name="Delwel I.O."/>
            <person name="Rosado J.E."/>
            <person name="Bhuiyan S."/>
            <person name="Layton S.R."/>
            <person name="Benjamin R.C."/>
            <person name="Hughes L.E."/>
            <person name="Garlena R.A."/>
            <person name="Russell D.A."/>
            <person name="Pope W.H."/>
            <person name="Jacobs-Sera D."/>
            <person name="Hendrix R.W."/>
            <person name="Hatfull G.F."/>
        </authorList>
    </citation>
    <scope>NUCLEOTIDE SEQUENCE [LARGE SCALE GENOMIC DNA]</scope>
</reference>
<dbReference type="InterPro" id="IPR043502">
    <property type="entry name" value="DNA/RNA_pol_sf"/>
</dbReference>
<name>A0A1I9SDJ8_9CAUD</name>
<dbReference type="EC" id="2.7.7.7" evidence="2"/>
<keyword evidence="3" id="KW-0808">Transferase</keyword>
<gene>
    <name evidence="16" type="ORF">SEA_OLYMPICHELADO_60</name>
</gene>
<dbReference type="GO" id="GO:0003887">
    <property type="term" value="F:DNA-directed DNA polymerase activity"/>
    <property type="evidence" value="ECO:0007669"/>
    <property type="project" value="UniProtKB-KW"/>
</dbReference>
<evidence type="ECO:0000256" key="9">
    <source>
        <dbReference type="ARBA" id="ARBA00022840"/>
    </source>
</evidence>
<keyword evidence="10" id="KW-0239">DNA-directed DNA polymerase</keyword>
<evidence type="ECO:0000256" key="12">
    <source>
        <dbReference type="ARBA" id="ARBA00023125"/>
    </source>
</evidence>
<dbReference type="InterPro" id="IPR012337">
    <property type="entry name" value="RNaseH-like_sf"/>
</dbReference>
<dbReference type="Gene3D" id="3.90.1600.10">
    <property type="entry name" value="Palm domain of DNA polymerase"/>
    <property type="match status" value="1"/>
</dbReference>
<evidence type="ECO:0000256" key="2">
    <source>
        <dbReference type="ARBA" id="ARBA00012417"/>
    </source>
</evidence>
<dbReference type="Gene3D" id="1.10.287.690">
    <property type="entry name" value="Helix hairpin bin"/>
    <property type="match status" value="1"/>
</dbReference>
<dbReference type="InterPro" id="IPR051620">
    <property type="entry name" value="ORF904-like_C"/>
</dbReference>
<dbReference type="EMBL" id="KX670789">
    <property type="protein sequence ID" value="AOZ64925.1"/>
    <property type="molecule type" value="Genomic_DNA"/>
</dbReference>
<keyword evidence="5" id="KW-0235">DNA replication</keyword>
<evidence type="ECO:0000256" key="7">
    <source>
        <dbReference type="ARBA" id="ARBA00022741"/>
    </source>
</evidence>
<dbReference type="SMART" id="SM00486">
    <property type="entry name" value="POLBc"/>
    <property type="match status" value="1"/>
</dbReference>
<dbReference type="SUPFAM" id="SSF53098">
    <property type="entry name" value="Ribonuclease H-like"/>
    <property type="match status" value="1"/>
</dbReference>
<dbReference type="InterPro" id="IPR027417">
    <property type="entry name" value="P-loop_NTPase"/>
</dbReference>
<keyword evidence="6" id="KW-0540">Nuclease</keyword>
<comment type="catalytic activity">
    <reaction evidence="13">
        <text>DNA(n) + a 2'-deoxyribonucleoside 5'-triphosphate = DNA(n+1) + diphosphate</text>
        <dbReference type="Rhea" id="RHEA:22508"/>
        <dbReference type="Rhea" id="RHEA-COMP:17339"/>
        <dbReference type="Rhea" id="RHEA-COMP:17340"/>
        <dbReference type="ChEBI" id="CHEBI:33019"/>
        <dbReference type="ChEBI" id="CHEBI:61560"/>
        <dbReference type="ChEBI" id="CHEBI:173112"/>
        <dbReference type="EC" id="2.7.7.7"/>
    </reaction>
</comment>
<keyword evidence="8" id="KW-0378">Hydrolase</keyword>
<evidence type="ECO:0000256" key="4">
    <source>
        <dbReference type="ARBA" id="ARBA00022695"/>
    </source>
</evidence>
<dbReference type="GO" id="GO:0004518">
    <property type="term" value="F:nuclease activity"/>
    <property type="evidence" value="ECO:0007669"/>
    <property type="project" value="UniProtKB-KW"/>
</dbReference>
<dbReference type="PANTHER" id="PTHR35372">
    <property type="entry name" value="ATP BINDING PROTEIN-RELATED"/>
    <property type="match status" value="1"/>
</dbReference>
<comment type="similarity">
    <text evidence="1">Belongs to the DNA polymerase type-B family.</text>
</comment>
<dbReference type="GO" id="GO:0016787">
    <property type="term" value="F:hydrolase activity"/>
    <property type="evidence" value="ECO:0007669"/>
    <property type="project" value="UniProtKB-KW"/>
</dbReference>
<dbReference type="GO" id="GO:0003677">
    <property type="term" value="F:DNA binding"/>
    <property type="evidence" value="ECO:0007669"/>
    <property type="project" value="UniProtKB-KW"/>
</dbReference>
<dbReference type="InterPro" id="IPR014015">
    <property type="entry name" value="Helicase_SF3_DNA-vir"/>
</dbReference>